<sequence>MTDVRTLDTTRLAPWLREHVPGAGGSITAEKFAGGQSNPTYLLSVDSAPRFVLRRKPDGVLLPSAHAIEREYRVTDALKDSAVPVAPPLALCEDSGIVGTPFFIMDYAQGRNFWDARLPDLVPVERAAIYDEMNRVLAALHAIDPADVGLAEYGKPGNYFARQVARWTRQYRATETQRIEAMEQLIDWLPTNDPGLEAIRIVHGDFRNDNMIFAPDEPRIIAVLDWELSTLGHPLADLAQHVMAWRVPREGYRGLSDADLPALGIPSEADYLRTYAERSGAGPIDPAHWRYALTLAMFRNAAIRQGVYHRAISGNASSEAAAVHGARAGEIAGLAWRIACGEEGACL</sequence>
<dbReference type="CDD" id="cd05154">
    <property type="entry name" value="ACAD10_11_N-like"/>
    <property type="match status" value="1"/>
</dbReference>
<dbReference type="EMBL" id="JBHSFZ010000004">
    <property type="protein sequence ID" value="MFC4593107.1"/>
    <property type="molecule type" value="Genomic_DNA"/>
</dbReference>
<dbReference type="InterPro" id="IPR041726">
    <property type="entry name" value="ACAD10_11_N"/>
</dbReference>
<reference evidence="3" key="1">
    <citation type="journal article" date="2019" name="Int. J. Syst. Evol. Microbiol.">
        <title>The Global Catalogue of Microorganisms (GCM) 10K type strain sequencing project: providing services to taxonomists for standard genome sequencing and annotation.</title>
        <authorList>
            <consortium name="The Broad Institute Genomics Platform"/>
            <consortium name="The Broad Institute Genome Sequencing Center for Infectious Disease"/>
            <person name="Wu L."/>
            <person name="Ma J."/>
        </authorList>
    </citation>
    <scope>NUCLEOTIDE SEQUENCE [LARGE SCALE GENOMIC DNA]</scope>
    <source>
        <strain evidence="3">NBRC 103632</strain>
    </source>
</reference>
<evidence type="ECO:0000313" key="3">
    <source>
        <dbReference type="Proteomes" id="UP001595957"/>
    </source>
</evidence>
<dbReference type="PANTHER" id="PTHR47829">
    <property type="entry name" value="HYDROLASE, PUTATIVE (AFU_ORTHOLOGUE AFUA_1G12880)-RELATED"/>
    <property type="match status" value="1"/>
</dbReference>
<organism evidence="2 3">
    <name type="scientific">Sphingobium tyrosinilyticum</name>
    <dbReference type="NCBI Taxonomy" id="2715436"/>
    <lineage>
        <taxon>Bacteria</taxon>
        <taxon>Pseudomonadati</taxon>
        <taxon>Pseudomonadota</taxon>
        <taxon>Alphaproteobacteria</taxon>
        <taxon>Sphingomonadales</taxon>
        <taxon>Sphingomonadaceae</taxon>
        <taxon>Sphingobium</taxon>
    </lineage>
</organism>
<dbReference type="InterPro" id="IPR011009">
    <property type="entry name" value="Kinase-like_dom_sf"/>
</dbReference>
<dbReference type="Gene3D" id="3.90.1200.10">
    <property type="match status" value="1"/>
</dbReference>
<proteinExistence type="predicted"/>
<feature type="domain" description="Aminoglycoside phosphotransferase" evidence="1">
    <location>
        <begin position="29"/>
        <end position="249"/>
    </location>
</feature>
<dbReference type="InterPro" id="IPR002575">
    <property type="entry name" value="Aminoglycoside_PTrfase"/>
</dbReference>
<name>A0ABV9EWV5_9SPHN</name>
<evidence type="ECO:0000259" key="1">
    <source>
        <dbReference type="Pfam" id="PF01636"/>
    </source>
</evidence>
<dbReference type="PANTHER" id="PTHR47829:SF3">
    <property type="entry name" value="AMINOGLYCOSIDE PHOSPHOTRANSFERASE DOMAIN-CONTAINING PROTEIN"/>
    <property type="match status" value="1"/>
</dbReference>
<dbReference type="Gene3D" id="3.30.200.20">
    <property type="entry name" value="Phosphorylase Kinase, domain 1"/>
    <property type="match status" value="1"/>
</dbReference>
<dbReference type="Pfam" id="PF01636">
    <property type="entry name" value="APH"/>
    <property type="match status" value="1"/>
</dbReference>
<evidence type="ECO:0000313" key="2">
    <source>
        <dbReference type="EMBL" id="MFC4593107.1"/>
    </source>
</evidence>
<dbReference type="Proteomes" id="UP001595957">
    <property type="component" value="Unassembled WGS sequence"/>
</dbReference>
<dbReference type="SUPFAM" id="SSF56112">
    <property type="entry name" value="Protein kinase-like (PK-like)"/>
    <property type="match status" value="1"/>
</dbReference>
<gene>
    <name evidence="2" type="ORF">ACFO3E_02705</name>
</gene>
<dbReference type="RefSeq" id="WP_380802336.1">
    <property type="nucleotide sequence ID" value="NZ_JBHSFZ010000004.1"/>
</dbReference>
<accession>A0ABV9EWV5</accession>
<protein>
    <submittedName>
        <fullName evidence="2">Phosphotransferase family protein</fullName>
    </submittedName>
</protein>
<dbReference type="InterPro" id="IPR052898">
    <property type="entry name" value="ACAD10-like"/>
</dbReference>
<comment type="caution">
    <text evidence="2">The sequence shown here is derived from an EMBL/GenBank/DDBJ whole genome shotgun (WGS) entry which is preliminary data.</text>
</comment>
<keyword evidence="3" id="KW-1185">Reference proteome</keyword>